<proteinExistence type="predicted"/>
<keyword evidence="1" id="KW-0472">Membrane</keyword>
<dbReference type="RefSeq" id="WP_307292673.1">
    <property type="nucleotide sequence ID" value="NZ_JAUSXV010000001.1"/>
</dbReference>
<gene>
    <name evidence="2" type="ORF">QFZ53_000265</name>
</gene>
<keyword evidence="1" id="KW-0812">Transmembrane</keyword>
<feature type="transmembrane region" description="Helical" evidence="1">
    <location>
        <begin position="65"/>
        <end position="86"/>
    </location>
</feature>
<comment type="caution">
    <text evidence="2">The sequence shown here is derived from an EMBL/GenBank/DDBJ whole genome shotgun (WGS) entry which is preliminary data.</text>
</comment>
<keyword evidence="3" id="KW-1185">Reference proteome</keyword>
<dbReference type="Proteomes" id="UP001244427">
    <property type="component" value="Unassembled WGS sequence"/>
</dbReference>
<evidence type="ECO:0000313" key="2">
    <source>
        <dbReference type="EMBL" id="MDQ0646069.1"/>
    </source>
</evidence>
<sequence length="198" mass="21696">MQEEAPVGHVVHLVRSFDDDAAPSAIGFGTRVRPRTRIVLWMLVGAAAIGTVAALTALWTSDAPWWFSVIFTVMPTFFIFGCGVALRESARLSRREAHLVQEWARAREHAKPIMGRVSEREVSLTEHGGVSAFTLTVAEAPGPPLRARWHRSNPENGDATLLQTQVPPIRSRVRIWSVGMPDAHGPVIVEAIDPSVVP</sequence>
<feature type="transmembrane region" description="Helical" evidence="1">
    <location>
        <begin position="38"/>
        <end position="59"/>
    </location>
</feature>
<evidence type="ECO:0000256" key="1">
    <source>
        <dbReference type="SAM" id="Phobius"/>
    </source>
</evidence>
<accession>A0AAW8ET20</accession>
<organism evidence="2 3">
    <name type="scientific">Microbacterium natoriense</name>
    <dbReference type="NCBI Taxonomy" id="284570"/>
    <lineage>
        <taxon>Bacteria</taxon>
        <taxon>Bacillati</taxon>
        <taxon>Actinomycetota</taxon>
        <taxon>Actinomycetes</taxon>
        <taxon>Micrococcales</taxon>
        <taxon>Microbacteriaceae</taxon>
        <taxon>Microbacterium</taxon>
    </lineage>
</organism>
<evidence type="ECO:0000313" key="3">
    <source>
        <dbReference type="Proteomes" id="UP001244427"/>
    </source>
</evidence>
<dbReference type="AlphaFoldDB" id="A0AAW8ET20"/>
<dbReference type="EMBL" id="JAUSXV010000001">
    <property type="protein sequence ID" value="MDQ0646069.1"/>
    <property type="molecule type" value="Genomic_DNA"/>
</dbReference>
<keyword evidence="1" id="KW-1133">Transmembrane helix</keyword>
<protein>
    <submittedName>
        <fullName evidence="2">Uncharacterized protein</fullName>
    </submittedName>
</protein>
<name>A0AAW8ET20_9MICO</name>
<reference evidence="2 3" key="1">
    <citation type="submission" date="2023-07" db="EMBL/GenBank/DDBJ databases">
        <title>Comparative genomics of wheat-associated soil bacteria to identify genetic determinants of phenazine resistance.</title>
        <authorList>
            <person name="Mouncey N."/>
        </authorList>
    </citation>
    <scope>NUCLEOTIDE SEQUENCE [LARGE SCALE GENOMIC DNA]</scope>
    <source>
        <strain evidence="2 3">W4I9-1</strain>
    </source>
</reference>